<feature type="region of interest" description="Disordered" evidence="1">
    <location>
        <begin position="199"/>
        <end position="236"/>
    </location>
</feature>
<name>A0A0D0CDL2_9AGAR</name>
<proteinExistence type="predicted"/>
<dbReference type="Proteomes" id="UP000053593">
    <property type="component" value="Unassembled WGS sequence"/>
</dbReference>
<feature type="compositionally biased region" description="Polar residues" evidence="1">
    <location>
        <begin position="203"/>
        <end position="215"/>
    </location>
</feature>
<organism evidence="2 3">
    <name type="scientific">Collybiopsis luxurians FD-317 M1</name>
    <dbReference type="NCBI Taxonomy" id="944289"/>
    <lineage>
        <taxon>Eukaryota</taxon>
        <taxon>Fungi</taxon>
        <taxon>Dikarya</taxon>
        <taxon>Basidiomycota</taxon>
        <taxon>Agaricomycotina</taxon>
        <taxon>Agaricomycetes</taxon>
        <taxon>Agaricomycetidae</taxon>
        <taxon>Agaricales</taxon>
        <taxon>Marasmiineae</taxon>
        <taxon>Omphalotaceae</taxon>
        <taxon>Collybiopsis</taxon>
        <taxon>Collybiopsis luxurians</taxon>
    </lineage>
</organism>
<dbReference type="HOGENOM" id="CLU_858032_0_0_1"/>
<gene>
    <name evidence="2" type="ORF">GYMLUDRAFT_244137</name>
</gene>
<feature type="compositionally biased region" description="Polar residues" evidence="1">
    <location>
        <begin position="267"/>
        <end position="277"/>
    </location>
</feature>
<sequence length="324" mass="35725">MSSLFTFFKMFMAEKRKHRLHSGKTYAKSTKKVIPWHAYCCPFAPPTSENDKVARPSTMAGQDPDLWTALDTFRKFKGDKEGDKDALVASLTSNQMLHVPKSLKDDSDNDLYAQAEEETTGGLQCTAAQKIERCCLPKLDCSKSKGKAKEVNTAEYDQTIDWDNLDGSLDNETKNKITSSVATTTWKCKCAILSKSKNELEQEGNTENGSKPQSESEAEVVSHLSRSSPSPIHPHKKVKVEYADLSEVTPNFSGDAEADEDNDKSVDTFTDNAVTGPSGSGLVWAATPDIENSVSVPVSKWDPDWAAYQLQHQVWGGASKQVEF</sequence>
<accession>A0A0D0CDL2</accession>
<evidence type="ECO:0000256" key="1">
    <source>
        <dbReference type="SAM" id="MobiDB-lite"/>
    </source>
</evidence>
<dbReference type="AlphaFoldDB" id="A0A0D0CDL2"/>
<keyword evidence="3" id="KW-1185">Reference proteome</keyword>
<reference evidence="2 3" key="1">
    <citation type="submission" date="2014-04" db="EMBL/GenBank/DDBJ databases">
        <title>Evolutionary Origins and Diversification of the Mycorrhizal Mutualists.</title>
        <authorList>
            <consortium name="DOE Joint Genome Institute"/>
            <consortium name="Mycorrhizal Genomics Consortium"/>
            <person name="Kohler A."/>
            <person name="Kuo A."/>
            <person name="Nagy L.G."/>
            <person name="Floudas D."/>
            <person name="Copeland A."/>
            <person name="Barry K.W."/>
            <person name="Cichocki N."/>
            <person name="Veneault-Fourrey C."/>
            <person name="LaButti K."/>
            <person name="Lindquist E.A."/>
            <person name="Lipzen A."/>
            <person name="Lundell T."/>
            <person name="Morin E."/>
            <person name="Murat C."/>
            <person name="Riley R."/>
            <person name="Ohm R."/>
            <person name="Sun H."/>
            <person name="Tunlid A."/>
            <person name="Henrissat B."/>
            <person name="Grigoriev I.V."/>
            <person name="Hibbett D.S."/>
            <person name="Martin F."/>
        </authorList>
    </citation>
    <scope>NUCLEOTIDE SEQUENCE [LARGE SCALE GENOMIC DNA]</scope>
    <source>
        <strain evidence="2 3">FD-317 M1</strain>
    </source>
</reference>
<protein>
    <submittedName>
        <fullName evidence="2">Uncharacterized protein</fullName>
    </submittedName>
</protein>
<evidence type="ECO:0000313" key="3">
    <source>
        <dbReference type="Proteomes" id="UP000053593"/>
    </source>
</evidence>
<evidence type="ECO:0000313" key="2">
    <source>
        <dbReference type="EMBL" id="KIK60564.1"/>
    </source>
</evidence>
<dbReference type="EMBL" id="KN834774">
    <property type="protein sequence ID" value="KIK60564.1"/>
    <property type="molecule type" value="Genomic_DNA"/>
</dbReference>
<feature type="region of interest" description="Disordered" evidence="1">
    <location>
        <begin position="250"/>
        <end position="278"/>
    </location>
</feature>